<dbReference type="PANTHER" id="PTHR43498">
    <property type="entry name" value="FERREDOXIN:COB-COM HETERODISULFIDE REDUCTASE SUBUNIT A"/>
    <property type="match status" value="1"/>
</dbReference>
<dbReference type="Gene3D" id="3.30.70.20">
    <property type="match status" value="1"/>
</dbReference>
<dbReference type="Gene3D" id="3.50.50.60">
    <property type="entry name" value="FAD/NAD(P)-binding domain"/>
    <property type="match status" value="1"/>
</dbReference>
<feature type="domain" description="4Fe-4S ferredoxin-type" evidence="9">
    <location>
        <begin position="525"/>
        <end position="554"/>
    </location>
</feature>
<sequence length="575" mass="62683">MTERRVAVFVCGCGGNISDHVDVERVRDSIQDEPGVVVAKTHMFTCSDAAQQEMIDDIRHHDIDGLVIASCSPKLHLFTFRGMAERAGLNPYQYVQVNIREQCSWVHQGDVEKATEKAIRLVHAGIARARLSEPLTPQRIDTVPGVLVIGAGVAGLRASLAVSDLGLSVFLVERAEQVGGWTAKWGKMFLHDEEGSAIISDLLRQVNERENITLFTRSEIVEKNGTIGDFLVKLRVPTGDTLSLRVGAILVATGFDAYEPKDGEFGWGQEGVIRLPEFKELVARAGSELIHRGRRVRDIVYIYCVGSRQEEGEHPYCSRYCCNAATHEAVCAYEKDPSLHQFQLFRDMRTYGKHETLYEKASQAHCVFVRYADDEPPVVERQNGRLSVRVKDQLLGGEAIEIGADLVVLVTGMVPRKNEQLADVLKLPVGPDGFFNEIHPKLRPVETVVDGVFIVGTAQGPKTMAESVASALGGVAKSAALLMKGYVELEPFLAQVDPERCTWCGACLEACPYAAVEKTQTNGREVARVISSLCKGGGACVAVCPESAIELKGYTDGQISAMIGALAQEASACPT</sequence>
<comment type="cofactor">
    <cofactor evidence="1">
        <name>FAD</name>
        <dbReference type="ChEBI" id="CHEBI:57692"/>
    </cofactor>
</comment>
<gene>
    <name evidence="10" type="ORF">AMJ39_08975</name>
</gene>
<dbReference type="InterPro" id="IPR039650">
    <property type="entry name" value="HdrA-like"/>
</dbReference>
<dbReference type="PROSITE" id="PS00198">
    <property type="entry name" value="4FE4S_FER_1"/>
    <property type="match status" value="1"/>
</dbReference>
<name>A0A0S7WP60_UNCT6</name>
<dbReference type="PATRIC" id="fig|1703770.3.peg.1024"/>
<dbReference type="InterPro" id="IPR017896">
    <property type="entry name" value="4Fe4S_Fe-S-bd"/>
</dbReference>
<keyword evidence="6" id="KW-0560">Oxidoreductase</keyword>
<evidence type="ECO:0000256" key="3">
    <source>
        <dbReference type="ARBA" id="ARBA00022485"/>
    </source>
</evidence>
<keyword evidence="4" id="KW-0479">Metal-binding</keyword>
<dbReference type="Pfam" id="PF07992">
    <property type="entry name" value="Pyr_redox_2"/>
    <property type="match status" value="1"/>
</dbReference>
<dbReference type="InterPro" id="IPR036188">
    <property type="entry name" value="FAD/NAD-bd_sf"/>
</dbReference>
<evidence type="ECO:0000313" key="10">
    <source>
        <dbReference type="EMBL" id="KPJ51952.1"/>
    </source>
</evidence>
<dbReference type="Proteomes" id="UP000052008">
    <property type="component" value="Unassembled WGS sequence"/>
</dbReference>
<dbReference type="InterPro" id="IPR023753">
    <property type="entry name" value="FAD/NAD-binding_dom"/>
</dbReference>
<evidence type="ECO:0000256" key="6">
    <source>
        <dbReference type="ARBA" id="ARBA00023002"/>
    </source>
</evidence>
<dbReference type="GO" id="GO:0016491">
    <property type="term" value="F:oxidoreductase activity"/>
    <property type="evidence" value="ECO:0007669"/>
    <property type="project" value="UniProtKB-KW"/>
</dbReference>
<protein>
    <submittedName>
        <fullName evidence="10">4Fe-4S ferredoxin</fullName>
    </submittedName>
</protein>
<dbReference type="STRING" id="1703770.AMJ39_08975"/>
<accession>A0A0S7WP60</accession>
<dbReference type="Pfam" id="PF14697">
    <property type="entry name" value="Fer4_21"/>
    <property type="match status" value="1"/>
</dbReference>
<keyword evidence="8" id="KW-0411">Iron-sulfur</keyword>
<keyword evidence="3" id="KW-0004">4Fe-4S</keyword>
<keyword evidence="7" id="KW-0408">Iron</keyword>
<keyword evidence="5" id="KW-0274">FAD</keyword>
<proteinExistence type="inferred from homology"/>
<evidence type="ECO:0000259" key="9">
    <source>
        <dbReference type="PROSITE" id="PS51379"/>
    </source>
</evidence>
<dbReference type="AlphaFoldDB" id="A0A0S7WP60"/>
<evidence type="ECO:0000313" key="11">
    <source>
        <dbReference type="Proteomes" id="UP000052008"/>
    </source>
</evidence>
<feature type="domain" description="4Fe-4S ferredoxin-type" evidence="9">
    <location>
        <begin position="492"/>
        <end position="521"/>
    </location>
</feature>
<evidence type="ECO:0000256" key="2">
    <source>
        <dbReference type="ARBA" id="ARBA00006561"/>
    </source>
</evidence>
<dbReference type="SUPFAM" id="SSF51971">
    <property type="entry name" value="Nucleotide-binding domain"/>
    <property type="match status" value="1"/>
</dbReference>
<dbReference type="PROSITE" id="PS51379">
    <property type="entry name" value="4FE4S_FER_2"/>
    <property type="match status" value="2"/>
</dbReference>
<dbReference type="EMBL" id="LIZS01000086">
    <property type="protein sequence ID" value="KPJ51952.1"/>
    <property type="molecule type" value="Genomic_DNA"/>
</dbReference>
<evidence type="ECO:0000256" key="8">
    <source>
        <dbReference type="ARBA" id="ARBA00023014"/>
    </source>
</evidence>
<reference evidence="10 11" key="1">
    <citation type="journal article" date="2015" name="Microbiome">
        <title>Genomic resolution of linkages in carbon, nitrogen, and sulfur cycling among widespread estuary sediment bacteria.</title>
        <authorList>
            <person name="Baker B.J."/>
            <person name="Lazar C.S."/>
            <person name="Teske A.P."/>
            <person name="Dick G.J."/>
        </authorList>
    </citation>
    <scope>NUCLEOTIDE SEQUENCE [LARGE SCALE GENOMIC DNA]</scope>
    <source>
        <strain evidence="10">DG_24</strain>
    </source>
</reference>
<dbReference type="GO" id="GO:0046872">
    <property type="term" value="F:metal ion binding"/>
    <property type="evidence" value="ECO:0007669"/>
    <property type="project" value="UniProtKB-KW"/>
</dbReference>
<organism evidence="10 11">
    <name type="scientific">candidate division TA06 bacterium DG_24</name>
    <dbReference type="NCBI Taxonomy" id="1703770"/>
    <lineage>
        <taxon>Bacteria</taxon>
        <taxon>Bacteria division TA06</taxon>
    </lineage>
</organism>
<comment type="similarity">
    <text evidence="2">Belongs to the HdrA family.</text>
</comment>
<comment type="caution">
    <text evidence="10">The sequence shown here is derived from an EMBL/GenBank/DDBJ whole genome shotgun (WGS) entry which is preliminary data.</text>
</comment>
<keyword evidence="5" id="KW-0285">Flavoprotein</keyword>
<evidence type="ECO:0000256" key="5">
    <source>
        <dbReference type="ARBA" id="ARBA00022827"/>
    </source>
</evidence>
<dbReference type="GO" id="GO:0051539">
    <property type="term" value="F:4 iron, 4 sulfur cluster binding"/>
    <property type="evidence" value="ECO:0007669"/>
    <property type="project" value="UniProtKB-KW"/>
</dbReference>
<evidence type="ECO:0000256" key="1">
    <source>
        <dbReference type="ARBA" id="ARBA00001974"/>
    </source>
</evidence>
<dbReference type="PANTHER" id="PTHR43498:SF1">
    <property type="entry name" value="COB--COM HETERODISULFIDE REDUCTASE IRON-SULFUR SUBUNIT A"/>
    <property type="match status" value="1"/>
</dbReference>
<evidence type="ECO:0000256" key="4">
    <source>
        <dbReference type="ARBA" id="ARBA00022723"/>
    </source>
</evidence>
<evidence type="ECO:0000256" key="7">
    <source>
        <dbReference type="ARBA" id="ARBA00023004"/>
    </source>
</evidence>
<dbReference type="SUPFAM" id="SSF54862">
    <property type="entry name" value="4Fe-4S ferredoxins"/>
    <property type="match status" value="1"/>
</dbReference>
<dbReference type="InterPro" id="IPR017900">
    <property type="entry name" value="4Fe4S_Fe_S_CS"/>
</dbReference>